<reference evidence="5 6" key="1">
    <citation type="submission" date="2018-06" db="EMBL/GenBank/DDBJ databases">
        <title>Draft sequence of Acidithiobacillus ferrooxidans CCM 4253.</title>
        <authorList>
            <person name="Moya-Beltran A."/>
            <person name="Castro M."/>
            <person name="Covarrubias P.C."/>
            <person name="Issotta F."/>
            <person name="Janiczek O."/>
            <person name="Mandl M."/>
            <person name="Kucera J."/>
            <person name="Quatrini R."/>
        </authorList>
    </citation>
    <scope>NUCLEOTIDE SEQUENCE [LARGE SCALE GENOMIC DNA]</scope>
    <source>
        <strain evidence="5 6">CCM 4253</strain>
    </source>
</reference>
<dbReference type="PRINTS" id="PR00332">
    <property type="entry name" value="HISTRIAD"/>
</dbReference>
<proteinExistence type="predicted"/>
<dbReference type="PROSITE" id="PS51084">
    <property type="entry name" value="HIT_2"/>
    <property type="match status" value="1"/>
</dbReference>
<dbReference type="AlphaFoldDB" id="A0A2W1K144"/>
<comment type="caution">
    <text evidence="5">The sequence shown here is derived from an EMBL/GenBank/DDBJ whole genome shotgun (WGS) entry which is preliminary data.</text>
</comment>
<evidence type="ECO:0000256" key="3">
    <source>
        <dbReference type="PROSITE-ProRule" id="PRU00464"/>
    </source>
</evidence>
<dbReference type="SUPFAM" id="SSF54197">
    <property type="entry name" value="HIT-like"/>
    <property type="match status" value="1"/>
</dbReference>
<dbReference type="GO" id="GO:0009117">
    <property type="term" value="P:nucleotide metabolic process"/>
    <property type="evidence" value="ECO:0007669"/>
    <property type="project" value="TreeGrafter"/>
</dbReference>
<name>A0A2W1K144_ACIFR</name>
<organism evidence="5 6">
    <name type="scientific">Acidithiobacillus ferrooxidans</name>
    <name type="common">Thiobacillus ferrooxidans</name>
    <dbReference type="NCBI Taxonomy" id="920"/>
    <lineage>
        <taxon>Bacteria</taxon>
        <taxon>Pseudomonadati</taxon>
        <taxon>Pseudomonadota</taxon>
        <taxon>Acidithiobacillia</taxon>
        <taxon>Acidithiobacillales</taxon>
        <taxon>Acidithiobacillaceae</taxon>
        <taxon>Acidithiobacillus</taxon>
    </lineage>
</organism>
<dbReference type="GO" id="GO:0003824">
    <property type="term" value="F:catalytic activity"/>
    <property type="evidence" value="ECO:0007669"/>
    <property type="project" value="InterPro"/>
</dbReference>
<dbReference type="EMBL" id="QKQP01000006">
    <property type="protein sequence ID" value="PZD80356.1"/>
    <property type="molecule type" value="Genomic_DNA"/>
</dbReference>
<evidence type="ECO:0000256" key="2">
    <source>
        <dbReference type="PIRSR" id="PIRSR601310-3"/>
    </source>
</evidence>
<dbReference type="Gene3D" id="3.30.428.10">
    <property type="entry name" value="HIT-like"/>
    <property type="match status" value="1"/>
</dbReference>
<dbReference type="InterPro" id="IPR036265">
    <property type="entry name" value="HIT-like_sf"/>
</dbReference>
<feature type="active site" description="Tele-AMP-histidine intermediate" evidence="1">
    <location>
        <position position="93"/>
    </location>
</feature>
<dbReference type="InterPro" id="IPR001310">
    <property type="entry name" value="Histidine_triad_HIT"/>
</dbReference>
<dbReference type="PANTHER" id="PTHR46648">
    <property type="entry name" value="HIT FAMILY PROTEIN 1"/>
    <property type="match status" value="1"/>
</dbReference>
<evidence type="ECO:0000313" key="5">
    <source>
        <dbReference type="EMBL" id="PZD80356.1"/>
    </source>
</evidence>
<feature type="short sequence motif" description="Histidine triad motif" evidence="2 3">
    <location>
        <begin position="91"/>
        <end position="95"/>
    </location>
</feature>
<protein>
    <submittedName>
        <fullName evidence="5">HIT family protein</fullName>
    </submittedName>
</protein>
<feature type="domain" description="HIT" evidence="4">
    <location>
        <begin position="4"/>
        <end position="107"/>
    </location>
</feature>
<gene>
    <name evidence="5" type="ORF">DN052_12705</name>
</gene>
<accession>A0A2W1K144</accession>
<dbReference type="PANTHER" id="PTHR46648:SF1">
    <property type="entry name" value="ADENOSINE 5'-MONOPHOSPHORAMIDASE HNT1"/>
    <property type="match status" value="1"/>
</dbReference>
<dbReference type="OrthoDB" id="5293657at2"/>
<dbReference type="Pfam" id="PF01230">
    <property type="entry name" value="HIT"/>
    <property type="match status" value="1"/>
</dbReference>
<dbReference type="GeneID" id="65282279"/>
<dbReference type="RefSeq" id="WP_009566480.1">
    <property type="nucleotide sequence ID" value="NZ_AP025160.1"/>
</dbReference>
<dbReference type="OMA" id="AKLFPMH"/>
<evidence type="ECO:0000259" key="4">
    <source>
        <dbReference type="PROSITE" id="PS51084"/>
    </source>
</evidence>
<evidence type="ECO:0000256" key="1">
    <source>
        <dbReference type="PIRSR" id="PIRSR601310-1"/>
    </source>
</evidence>
<evidence type="ECO:0000313" key="6">
    <source>
        <dbReference type="Proteomes" id="UP000248886"/>
    </source>
</evidence>
<dbReference type="Proteomes" id="UP000248886">
    <property type="component" value="Unassembled WGS sequence"/>
</dbReference>
<dbReference type="InterPro" id="IPR011146">
    <property type="entry name" value="HIT-like"/>
</dbReference>
<sequence>MSTLFSRIINGEIPAQKVLEDDRYLAFLDIRPVRPGHTLVIPKVEHDYIFTLDDATLAGLLPFAKRVVPALEQVTGCKRVGIMVAGLEVPHAHVHLIPMNAIPDLNFANARDTPAAELAAMGDRIRAALRG</sequence>